<dbReference type="PANTHER" id="PTHR10715:SF0">
    <property type="entry name" value="LARGE RIBOSOMAL SUBUNIT PROTEIN EL6"/>
    <property type="match status" value="1"/>
</dbReference>
<reference evidence="6" key="1">
    <citation type="journal article" date="2013" name="Nat. Commun.">
        <title>Whole-genome sequencing of Oryza brachyantha reveals mechanisms underlying Oryza genome evolution.</title>
        <authorList>
            <person name="Chen J."/>
            <person name="Huang Q."/>
            <person name="Gao D."/>
            <person name="Wang J."/>
            <person name="Lang Y."/>
            <person name="Liu T."/>
            <person name="Li B."/>
            <person name="Bai Z."/>
            <person name="Luis Goicoechea J."/>
            <person name="Liang C."/>
            <person name="Chen C."/>
            <person name="Zhang W."/>
            <person name="Sun S."/>
            <person name="Liao Y."/>
            <person name="Zhang X."/>
            <person name="Yang L."/>
            <person name="Song C."/>
            <person name="Wang M."/>
            <person name="Shi J."/>
            <person name="Liu G."/>
            <person name="Liu J."/>
            <person name="Zhou H."/>
            <person name="Zhou W."/>
            <person name="Yu Q."/>
            <person name="An N."/>
            <person name="Chen Y."/>
            <person name="Cai Q."/>
            <person name="Wang B."/>
            <person name="Liu B."/>
            <person name="Min J."/>
            <person name="Huang Y."/>
            <person name="Wu H."/>
            <person name="Li Z."/>
            <person name="Zhang Y."/>
            <person name="Yin Y."/>
            <person name="Song W."/>
            <person name="Jiang J."/>
            <person name="Jackson S.A."/>
            <person name="Wing R.A."/>
            <person name="Wang J."/>
            <person name="Chen M."/>
        </authorList>
    </citation>
    <scope>NUCLEOTIDE SEQUENCE [LARGE SCALE GENOMIC DNA]</scope>
    <source>
        <strain evidence="6">cv. IRGC 101232</strain>
    </source>
</reference>
<dbReference type="InterPro" id="IPR014722">
    <property type="entry name" value="Rib_uL2_dom2"/>
</dbReference>
<evidence type="ECO:0000256" key="2">
    <source>
        <dbReference type="ARBA" id="ARBA00022980"/>
    </source>
</evidence>
<sequence>MAPTAPPRTEGLPPMAPTSKLSQGIKKASRSHTYHRRGLWAIKAKNGGAFPKAGKPDAAAAAAPKFYPADDVKPRQPSTRKPHPTKLRSSITPGTVLIFLAGRYMGKRVVFLKQLKSGLLLVTGPFKINGVPIRRVNQAYVIATSTKVDISGVNVEKFDDKYFARDKKTKAKKTEGELFETEKEATKNLPDFKKEDQKVVDAELIKAIEAVPDLKTYLGARFSLRDGDKPHEMVF</sequence>
<dbReference type="GO" id="GO:0002181">
    <property type="term" value="P:cytoplasmic translation"/>
    <property type="evidence" value="ECO:0007669"/>
    <property type="project" value="TreeGrafter"/>
</dbReference>
<dbReference type="Gene3D" id="2.30.30.30">
    <property type="match status" value="1"/>
</dbReference>
<comment type="similarity">
    <text evidence="1 4">Belongs to the eukaryotic ribosomal protein eL6 family.</text>
</comment>
<dbReference type="EnsemblPlants" id="OB04G23180.1">
    <property type="protein sequence ID" value="OB04G23180.1"/>
    <property type="gene ID" value="OB04G23180"/>
</dbReference>
<name>J3LYU3_ORYBR</name>
<evidence type="ECO:0000256" key="5">
    <source>
        <dbReference type="SAM" id="MobiDB-lite"/>
    </source>
</evidence>
<dbReference type="InterPro" id="IPR000915">
    <property type="entry name" value="60S_ribosomal_eL6"/>
</dbReference>
<dbReference type="AlphaFoldDB" id="J3LYU3"/>
<dbReference type="STRING" id="4533.J3LYU3"/>
<dbReference type="HOGENOM" id="CLU_066767_1_0_1"/>
<dbReference type="PANTHER" id="PTHR10715">
    <property type="entry name" value="60S RIBOSOMAL PROTEIN L6"/>
    <property type="match status" value="1"/>
</dbReference>
<reference evidence="6" key="2">
    <citation type="submission" date="2013-04" db="UniProtKB">
        <authorList>
            <consortium name="EnsemblPlants"/>
        </authorList>
    </citation>
    <scope>IDENTIFICATION</scope>
</reference>
<protein>
    <recommendedName>
        <fullName evidence="4">60S ribosomal protein L6</fullName>
    </recommendedName>
</protein>
<dbReference type="InterPro" id="IPR041997">
    <property type="entry name" value="Ribosomal_eL6_KOW"/>
</dbReference>
<dbReference type="Gramene" id="OB04G23180.1">
    <property type="protein sequence ID" value="OB04G23180.1"/>
    <property type="gene ID" value="OB04G23180"/>
</dbReference>
<evidence type="ECO:0000313" key="7">
    <source>
        <dbReference type="Proteomes" id="UP000006038"/>
    </source>
</evidence>
<dbReference type="GO" id="GO:0022625">
    <property type="term" value="C:cytosolic large ribosomal subunit"/>
    <property type="evidence" value="ECO:0007669"/>
    <property type="project" value="TreeGrafter"/>
</dbReference>
<dbReference type="GO" id="GO:0003735">
    <property type="term" value="F:structural constituent of ribosome"/>
    <property type="evidence" value="ECO:0007669"/>
    <property type="project" value="InterPro"/>
</dbReference>
<dbReference type="CDD" id="cd13156">
    <property type="entry name" value="KOW_RPL6"/>
    <property type="match status" value="1"/>
</dbReference>
<dbReference type="InterPro" id="IPR049633">
    <property type="entry name" value="Ribosomal_eL6_CS"/>
</dbReference>
<evidence type="ECO:0000313" key="6">
    <source>
        <dbReference type="EnsemblPlants" id="OB04G23180.1"/>
    </source>
</evidence>
<dbReference type="eggNOG" id="KOG1694">
    <property type="taxonomic scope" value="Eukaryota"/>
</dbReference>
<dbReference type="Proteomes" id="UP000006038">
    <property type="component" value="Chromosome 4"/>
</dbReference>
<keyword evidence="7" id="KW-1185">Reference proteome</keyword>
<dbReference type="PROSITE" id="PS01170">
    <property type="entry name" value="RIBOSOMAL_L6E"/>
    <property type="match status" value="1"/>
</dbReference>
<keyword evidence="3 4" id="KW-0687">Ribonucleoprotein</keyword>
<proteinExistence type="inferred from homology"/>
<evidence type="ECO:0000256" key="3">
    <source>
        <dbReference type="ARBA" id="ARBA00023274"/>
    </source>
</evidence>
<dbReference type="OMA" id="GPYEVNG"/>
<organism evidence="6">
    <name type="scientific">Oryza brachyantha</name>
    <name type="common">malo sina</name>
    <dbReference type="NCBI Taxonomy" id="4533"/>
    <lineage>
        <taxon>Eukaryota</taxon>
        <taxon>Viridiplantae</taxon>
        <taxon>Streptophyta</taxon>
        <taxon>Embryophyta</taxon>
        <taxon>Tracheophyta</taxon>
        <taxon>Spermatophyta</taxon>
        <taxon>Magnoliopsida</taxon>
        <taxon>Liliopsida</taxon>
        <taxon>Poales</taxon>
        <taxon>Poaceae</taxon>
        <taxon>BOP clade</taxon>
        <taxon>Oryzoideae</taxon>
        <taxon>Oryzeae</taxon>
        <taxon>Oryzinae</taxon>
        <taxon>Oryza</taxon>
    </lineage>
</organism>
<feature type="region of interest" description="Disordered" evidence="5">
    <location>
        <begin position="1"/>
        <end position="33"/>
    </location>
</feature>
<dbReference type="Pfam" id="PF01159">
    <property type="entry name" value="Ribosomal_L6e"/>
    <property type="match status" value="1"/>
</dbReference>
<evidence type="ECO:0000256" key="4">
    <source>
        <dbReference type="RuleBase" id="RU000662"/>
    </source>
</evidence>
<dbReference type="GO" id="GO:0000027">
    <property type="term" value="P:ribosomal large subunit assembly"/>
    <property type="evidence" value="ECO:0007669"/>
    <property type="project" value="TreeGrafter"/>
</dbReference>
<accession>J3LYU3</accession>
<dbReference type="SUPFAM" id="SSF50104">
    <property type="entry name" value="Translation proteins SH3-like domain"/>
    <property type="match status" value="1"/>
</dbReference>
<evidence type="ECO:0000256" key="1">
    <source>
        <dbReference type="ARBA" id="ARBA00010592"/>
    </source>
</evidence>
<dbReference type="FunFam" id="2.30.30.30:FF:000014">
    <property type="entry name" value="60S ribosomal protein L6"/>
    <property type="match status" value="1"/>
</dbReference>
<dbReference type="InterPro" id="IPR008991">
    <property type="entry name" value="Translation_prot_SH3-like_sf"/>
</dbReference>
<dbReference type="GO" id="GO:0003723">
    <property type="term" value="F:RNA binding"/>
    <property type="evidence" value="ECO:0007669"/>
    <property type="project" value="TreeGrafter"/>
</dbReference>
<feature type="region of interest" description="Disordered" evidence="5">
    <location>
        <begin position="65"/>
        <end position="88"/>
    </location>
</feature>
<keyword evidence="2 4" id="KW-0689">Ribosomal protein</keyword>